<keyword evidence="2" id="KW-1185">Reference proteome</keyword>
<accession>A0ABR8AJK4</accession>
<dbReference type="RefSeq" id="WP_190550183.1">
    <property type="nucleotide sequence ID" value="NZ_CAWPNO010000109.1"/>
</dbReference>
<dbReference type="Proteomes" id="UP000658514">
    <property type="component" value="Unassembled WGS sequence"/>
</dbReference>
<dbReference type="EMBL" id="JACJQH010000072">
    <property type="protein sequence ID" value="MBD2199969.1"/>
    <property type="molecule type" value="Genomic_DNA"/>
</dbReference>
<protein>
    <submittedName>
        <fullName evidence="1">DUF4177 domain-containing protein</fullName>
    </submittedName>
</protein>
<name>A0ABR8AJK4_9CYAN</name>
<sequence>MAWEYITNVLAIAEQDINDSNLADSSLHTVLNDWGKEGWEVVSVVPVLTRVYAGFEYTSKVMVVLKRSYSPK</sequence>
<gene>
    <name evidence="1" type="ORF">H6G24_31620</name>
</gene>
<organism evidence="1 2">
    <name type="scientific">Calothrix parietina FACHB-288</name>
    <dbReference type="NCBI Taxonomy" id="2692896"/>
    <lineage>
        <taxon>Bacteria</taxon>
        <taxon>Bacillati</taxon>
        <taxon>Cyanobacteriota</taxon>
        <taxon>Cyanophyceae</taxon>
        <taxon>Nostocales</taxon>
        <taxon>Calotrichaceae</taxon>
        <taxon>Calothrix</taxon>
    </lineage>
</organism>
<comment type="caution">
    <text evidence="1">The sequence shown here is derived from an EMBL/GenBank/DDBJ whole genome shotgun (WGS) entry which is preliminary data.</text>
</comment>
<dbReference type="Pfam" id="PF13783">
    <property type="entry name" value="DUF4177"/>
    <property type="match status" value="1"/>
</dbReference>
<evidence type="ECO:0000313" key="2">
    <source>
        <dbReference type="Proteomes" id="UP000658514"/>
    </source>
</evidence>
<proteinExistence type="predicted"/>
<evidence type="ECO:0000313" key="1">
    <source>
        <dbReference type="EMBL" id="MBD2199969.1"/>
    </source>
</evidence>
<reference evidence="1 2" key="1">
    <citation type="journal article" date="2020" name="ISME J.">
        <title>Comparative genomics reveals insights into cyanobacterial evolution and habitat adaptation.</title>
        <authorList>
            <person name="Chen M.Y."/>
            <person name="Teng W.K."/>
            <person name="Zhao L."/>
            <person name="Hu C.X."/>
            <person name="Zhou Y.K."/>
            <person name="Han B.P."/>
            <person name="Song L.R."/>
            <person name="Shu W.S."/>
        </authorList>
    </citation>
    <scope>NUCLEOTIDE SEQUENCE [LARGE SCALE GENOMIC DNA]</scope>
    <source>
        <strain evidence="1 2">FACHB-288</strain>
    </source>
</reference>
<dbReference type="InterPro" id="IPR025234">
    <property type="entry name" value="YjzH-like"/>
</dbReference>